<dbReference type="InterPro" id="IPR044843">
    <property type="entry name" value="Trans_IPPS_bact-type"/>
</dbReference>
<dbReference type="Pfam" id="PF00494">
    <property type="entry name" value="SQS_PSY"/>
    <property type="match status" value="1"/>
</dbReference>
<dbReference type="Proteomes" id="UP000802098">
    <property type="component" value="Unassembled WGS sequence"/>
</dbReference>
<keyword evidence="1" id="KW-0808">Transferase</keyword>
<evidence type="ECO:0000313" key="3">
    <source>
        <dbReference type="Proteomes" id="UP000802098"/>
    </source>
</evidence>
<dbReference type="PANTHER" id="PTHR31480">
    <property type="entry name" value="BIFUNCTIONAL LYCOPENE CYCLASE/PHYTOENE SYNTHASE"/>
    <property type="match status" value="1"/>
</dbReference>
<accession>A0ABX0HVN4</accession>
<dbReference type="InterPro" id="IPR019845">
    <property type="entry name" value="Squalene/phytoene_synthase_CS"/>
</dbReference>
<dbReference type="SUPFAM" id="SSF48576">
    <property type="entry name" value="Terpenoid synthases"/>
    <property type="match status" value="1"/>
</dbReference>
<name>A0ABX0HVN4_9BURK</name>
<keyword evidence="3" id="KW-1185">Reference proteome</keyword>
<dbReference type="SFLD" id="SFLDG01212">
    <property type="entry name" value="Phytoene_synthase_like"/>
    <property type="match status" value="1"/>
</dbReference>
<organism evidence="2 3">
    <name type="scientific">Rubrivivax benzoatilyticus</name>
    <dbReference type="NCBI Taxonomy" id="316997"/>
    <lineage>
        <taxon>Bacteria</taxon>
        <taxon>Pseudomonadati</taxon>
        <taxon>Pseudomonadota</taxon>
        <taxon>Betaproteobacteria</taxon>
        <taxon>Burkholderiales</taxon>
        <taxon>Sphaerotilaceae</taxon>
        <taxon>Rubrivivax</taxon>
    </lineage>
</organism>
<dbReference type="EMBL" id="JAAOCD010000005">
    <property type="protein sequence ID" value="NHK99081.1"/>
    <property type="molecule type" value="Genomic_DNA"/>
</dbReference>
<gene>
    <name evidence="2" type="ORF">G7087_11900</name>
</gene>
<dbReference type="InterPro" id="IPR002060">
    <property type="entry name" value="Squ/phyt_synthse"/>
</dbReference>
<protein>
    <submittedName>
        <fullName evidence="2">Phytoene/squalene synthase family protein</fullName>
    </submittedName>
</protein>
<comment type="caution">
    <text evidence="2">The sequence shown here is derived from an EMBL/GenBank/DDBJ whole genome shotgun (WGS) entry which is preliminary data.</text>
</comment>
<sequence length="345" mass="37486">MPADLRVSTELQACRELMRGGSKSFFAASLLLPQRVRAPATALYAFCRVADDAVDLSGDPHAAMAELRSRLDKVYAGTPEPIAADRALACTVHRHGLPRVLLDALLEGFLWDAEGRRYETVADVEAYGARVAGTVGAAMAVIMGVRSPQALARACELGVAMQFTNIARDVGEDARNGRLYLPRQWLREAGLDVDAWLKNPVHCPEVAQTVRRLLRAADELYERSEHGIAALPRDCRPAIRAARLVYAEIGHRLERDGLDSVNRRVVVPARRKAALMAVAASAALNSPGRAHASIPPLPAIQYLVDASVASTSGASATHRPLPRSFNERLGWVLELMERQAARRGV</sequence>
<dbReference type="RefSeq" id="WP_009857117.1">
    <property type="nucleotide sequence ID" value="NZ_JAAOCD010000005.1"/>
</dbReference>
<dbReference type="CDD" id="cd00683">
    <property type="entry name" value="Trans_IPPS_HH"/>
    <property type="match status" value="1"/>
</dbReference>
<dbReference type="InterPro" id="IPR008949">
    <property type="entry name" value="Isoprenoid_synthase_dom_sf"/>
</dbReference>
<dbReference type="Gene3D" id="1.10.600.10">
    <property type="entry name" value="Farnesyl Diphosphate Synthase"/>
    <property type="match status" value="1"/>
</dbReference>
<reference evidence="2 3" key="1">
    <citation type="submission" date="2020-03" db="EMBL/GenBank/DDBJ databases">
        <title>Rubrivivax benzoatilyticus JA2 (sequenced after 10 years sub-culturing).</title>
        <authorList>
            <person name="Gupta D."/>
            <person name="Chintalapati S."/>
            <person name="Chintalapati V.R."/>
        </authorList>
    </citation>
    <scope>NUCLEOTIDE SEQUENCE [LARGE SCALE GENOMIC DNA]</scope>
    <source>
        <strain evidence="2 3">JA2-Mal</strain>
    </source>
</reference>
<dbReference type="InterPro" id="IPR033904">
    <property type="entry name" value="Trans_IPPS_HH"/>
</dbReference>
<dbReference type="PROSITE" id="PS01045">
    <property type="entry name" value="SQUALEN_PHYTOEN_SYN_2"/>
    <property type="match status" value="1"/>
</dbReference>
<dbReference type="SFLD" id="SFLDS00005">
    <property type="entry name" value="Isoprenoid_Synthase_Type_I"/>
    <property type="match status" value="1"/>
</dbReference>
<dbReference type="SFLD" id="SFLDG01018">
    <property type="entry name" value="Squalene/Phytoene_Synthase_Lik"/>
    <property type="match status" value="1"/>
</dbReference>
<proteinExistence type="predicted"/>
<evidence type="ECO:0000256" key="1">
    <source>
        <dbReference type="ARBA" id="ARBA00022679"/>
    </source>
</evidence>
<evidence type="ECO:0000313" key="2">
    <source>
        <dbReference type="EMBL" id="NHK99081.1"/>
    </source>
</evidence>